<protein>
    <submittedName>
        <fullName evidence="2">Uncharacterized protein</fullName>
    </submittedName>
</protein>
<sequence length="178" mass="19834">MHPSLSSRTDYLEFQRQERGIFLEAGRSTSATWCEDAFDCLPPTPLPCGWIPRSPPSHVFFTVLWAAFSLVRRQLLRPKVVSAPSIGPTHLPGYQAAIETHRDLPEHPGASSATATPKQPSALPLHRNADFKQSKPPSVGSARVDKDGRHTKHPCSAMEAIWENITVMREVWVLKIVH</sequence>
<evidence type="ECO:0000313" key="3">
    <source>
        <dbReference type="Proteomes" id="UP000800036"/>
    </source>
</evidence>
<proteinExistence type="predicted"/>
<accession>A0A6A5V9E2</accession>
<organism evidence="2 3">
    <name type="scientific">Bimuria novae-zelandiae CBS 107.79</name>
    <dbReference type="NCBI Taxonomy" id="1447943"/>
    <lineage>
        <taxon>Eukaryota</taxon>
        <taxon>Fungi</taxon>
        <taxon>Dikarya</taxon>
        <taxon>Ascomycota</taxon>
        <taxon>Pezizomycotina</taxon>
        <taxon>Dothideomycetes</taxon>
        <taxon>Pleosporomycetidae</taxon>
        <taxon>Pleosporales</taxon>
        <taxon>Massarineae</taxon>
        <taxon>Didymosphaeriaceae</taxon>
        <taxon>Bimuria</taxon>
    </lineage>
</organism>
<evidence type="ECO:0000256" key="1">
    <source>
        <dbReference type="SAM" id="MobiDB-lite"/>
    </source>
</evidence>
<gene>
    <name evidence="2" type="ORF">BU23DRAFT_124613</name>
</gene>
<keyword evidence="3" id="KW-1185">Reference proteome</keyword>
<dbReference type="Proteomes" id="UP000800036">
    <property type="component" value="Unassembled WGS sequence"/>
</dbReference>
<evidence type="ECO:0000313" key="2">
    <source>
        <dbReference type="EMBL" id="KAF1973821.1"/>
    </source>
</evidence>
<feature type="region of interest" description="Disordered" evidence="1">
    <location>
        <begin position="104"/>
        <end position="153"/>
    </location>
</feature>
<reference evidence="2" key="1">
    <citation type="journal article" date="2020" name="Stud. Mycol.">
        <title>101 Dothideomycetes genomes: a test case for predicting lifestyles and emergence of pathogens.</title>
        <authorList>
            <person name="Haridas S."/>
            <person name="Albert R."/>
            <person name="Binder M."/>
            <person name="Bloem J."/>
            <person name="Labutti K."/>
            <person name="Salamov A."/>
            <person name="Andreopoulos B."/>
            <person name="Baker S."/>
            <person name="Barry K."/>
            <person name="Bills G."/>
            <person name="Bluhm B."/>
            <person name="Cannon C."/>
            <person name="Castanera R."/>
            <person name="Culley D."/>
            <person name="Daum C."/>
            <person name="Ezra D."/>
            <person name="Gonzalez J."/>
            <person name="Henrissat B."/>
            <person name="Kuo A."/>
            <person name="Liang C."/>
            <person name="Lipzen A."/>
            <person name="Lutzoni F."/>
            <person name="Magnuson J."/>
            <person name="Mondo S."/>
            <person name="Nolan M."/>
            <person name="Ohm R."/>
            <person name="Pangilinan J."/>
            <person name="Park H.-J."/>
            <person name="Ramirez L."/>
            <person name="Alfaro M."/>
            <person name="Sun H."/>
            <person name="Tritt A."/>
            <person name="Yoshinaga Y."/>
            <person name="Zwiers L.-H."/>
            <person name="Turgeon B."/>
            <person name="Goodwin S."/>
            <person name="Spatafora J."/>
            <person name="Crous P."/>
            <person name="Grigoriev I."/>
        </authorList>
    </citation>
    <scope>NUCLEOTIDE SEQUENCE</scope>
    <source>
        <strain evidence="2">CBS 107.79</strain>
    </source>
</reference>
<name>A0A6A5V9E2_9PLEO</name>
<dbReference type="AlphaFoldDB" id="A0A6A5V9E2"/>
<dbReference type="EMBL" id="ML976678">
    <property type="protein sequence ID" value="KAF1973821.1"/>
    <property type="molecule type" value="Genomic_DNA"/>
</dbReference>